<dbReference type="OrthoDB" id="9787933at2"/>
<dbReference type="InterPro" id="IPR051049">
    <property type="entry name" value="Dienelactone_hydrolase-like"/>
</dbReference>
<gene>
    <name evidence="2" type="ORF">C7B77_06650</name>
</gene>
<evidence type="ECO:0000313" key="2">
    <source>
        <dbReference type="EMBL" id="PSB57941.1"/>
    </source>
</evidence>
<dbReference type="Gene3D" id="3.40.50.1820">
    <property type="entry name" value="alpha/beta hydrolase"/>
    <property type="match status" value="1"/>
</dbReference>
<accession>A0A2T1GJI0</accession>
<feature type="domain" description="Dienelactone hydrolase" evidence="1">
    <location>
        <begin position="19"/>
        <end position="241"/>
    </location>
</feature>
<evidence type="ECO:0000259" key="1">
    <source>
        <dbReference type="Pfam" id="PF01738"/>
    </source>
</evidence>
<protein>
    <submittedName>
        <fullName evidence="2">Carboxymethylenebutenolidase</fullName>
    </submittedName>
</protein>
<reference evidence="2 3" key="1">
    <citation type="submission" date="2018-03" db="EMBL/GenBank/DDBJ databases">
        <title>The ancient ancestry and fast evolution of plastids.</title>
        <authorList>
            <person name="Moore K.R."/>
            <person name="Magnabosco C."/>
            <person name="Momper L."/>
            <person name="Gold D.A."/>
            <person name="Bosak T."/>
            <person name="Fournier G.P."/>
        </authorList>
    </citation>
    <scope>NUCLEOTIDE SEQUENCE [LARGE SCALE GENOMIC DNA]</scope>
    <source>
        <strain evidence="2 3">CCALA 037</strain>
    </source>
</reference>
<proteinExistence type="predicted"/>
<dbReference type="AlphaFoldDB" id="A0A2T1GJI0"/>
<dbReference type="Pfam" id="PF01738">
    <property type="entry name" value="DLH"/>
    <property type="match status" value="1"/>
</dbReference>
<comment type="caution">
    <text evidence="2">The sequence shown here is derived from an EMBL/GenBank/DDBJ whole genome shotgun (WGS) entry which is preliminary data.</text>
</comment>
<dbReference type="InterPro" id="IPR002925">
    <property type="entry name" value="Dienelactn_hydro"/>
</dbReference>
<dbReference type="Proteomes" id="UP000238937">
    <property type="component" value="Unassembled WGS sequence"/>
</dbReference>
<name>A0A2T1GJI0_9CYAN</name>
<dbReference type="SUPFAM" id="SSF53474">
    <property type="entry name" value="alpha/beta-Hydrolases"/>
    <property type="match status" value="1"/>
</dbReference>
<dbReference type="EMBL" id="PVWO01000055">
    <property type="protein sequence ID" value="PSB57941.1"/>
    <property type="molecule type" value="Genomic_DNA"/>
</dbReference>
<sequence length="244" mass="26085">MALTKPPSGSIESQTSDIYGYLAMPAGAGQFPGIIVLQEIFGVNTHIRAVTERIASLGYVAIAPALFDRFAPGLELGYASADIELGRSYAEKTSAPQLLADIQSAIDYLKTLPQVQPHFGCIGFCFGGHVAYLAATLPDISVTASFYGRGITTFTPGGGEPSASKTAAIAGTMYMFFGMEDASIPPEHVAEIETVLTQNNIPHQIWQYPGAEHGFCCDLRASYNPTAAESAWAHVEELFDRLTI</sequence>
<keyword evidence="3" id="KW-1185">Reference proteome</keyword>
<dbReference type="PANTHER" id="PTHR46623:SF6">
    <property type="entry name" value="ALPHA_BETA-HYDROLASES SUPERFAMILY PROTEIN"/>
    <property type="match status" value="1"/>
</dbReference>
<dbReference type="InterPro" id="IPR029058">
    <property type="entry name" value="AB_hydrolase_fold"/>
</dbReference>
<organism evidence="2 3">
    <name type="scientific">Chamaesiphon polymorphus CCALA 037</name>
    <dbReference type="NCBI Taxonomy" id="2107692"/>
    <lineage>
        <taxon>Bacteria</taxon>
        <taxon>Bacillati</taxon>
        <taxon>Cyanobacteriota</taxon>
        <taxon>Cyanophyceae</taxon>
        <taxon>Gomontiellales</taxon>
        <taxon>Chamaesiphonaceae</taxon>
        <taxon>Chamaesiphon</taxon>
    </lineage>
</organism>
<dbReference type="GO" id="GO:0016787">
    <property type="term" value="F:hydrolase activity"/>
    <property type="evidence" value="ECO:0007669"/>
    <property type="project" value="InterPro"/>
</dbReference>
<dbReference type="PANTHER" id="PTHR46623">
    <property type="entry name" value="CARBOXYMETHYLENEBUTENOLIDASE-RELATED"/>
    <property type="match status" value="1"/>
</dbReference>
<evidence type="ECO:0000313" key="3">
    <source>
        <dbReference type="Proteomes" id="UP000238937"/>
    </source>
</evidence>